<evidence type="ECO:0000256" key="4">
    <source>
        <dbReference type="ARBA" id="ARBA00023163"/>
    </source>
</evidence>
<accession>A0A919E706</accession>
<dbReference type="Pfam" id="PF03466">
    <property type="entry name" value="LysR_substrate"/>
    <property type="match status" value="1"/>
</dbReference>
<dbReference type="Gene3D" id="3.40.190.290">
    <property type="match status" value="1"/>
</dbReference>
<evidence type="ECO:0000313" key="7">
    <source>
        <dbReference type="Proteomes" id="UP000630923"/>
    </source>
</evidence>
<proteinExistence type="inferred from homology"/>
<dbReference type="PANTHER" id="PTHR30537:SF3">
    <property type="entry name" value="TRANSCRIPTIONAL REGULATORY PROTEIN"/>
    <property type="match status" value="1"/>
</dbReference>
<evidence type="ECO:0000313" key="6">
    <source>
        <dbReference type="EMBL" id="GHF18622.1"/>
    </source>
</evidence>
<dbReference type="InterPro" id="IPR036388">
    <property type="entry name" value="WH-like_DNA-bd_sf"/>
</dbReference>
<dbReference type="GO" id="GO:0003700">
    <property type="term" value="F:DNA-binding transcription factor activity"/>
    <property type="evidence" value="ECO:0007669"/>
    <property type="project" value="InterPro"/>
</dbReference>
<dbReference type="RefSeq" id="WP_191250712.1">
    <property type="nucleotide sequence ID" value="NZ_BNCI01000001.1"/>
</dbReference>
<dbReference type="FunFam" id="1.10.10.10:FF:000001">
    <property type="entry name" value="LysR family transcriptional regulator"/>
    <property type="match status" value="1"/>
</dbReference>
<gene>
    <name evidence="6" type="ORF">GCM10017044_11440</name>
</gene>
<dbReference type="InterPro" id="IPR058163">
    <property type="entry name" value="LysR-type_TF_proteobact-type"/>
</dbReference>
<dbReference type="SUPFAM" id="SSF53850">
    <property type="entry name" value="Periplasmic binding protein-like II"/>
    <property type="match status" value="1"/>
</dbReference>
<dbReference type="InterPro" id="IPR036390">
    <property type="entry name" value="WH_DNA-bd_sf"/>
</dbReference>
<evidence type="ECO:0000256" key="2">
    <source>
        <dbReference type="ARBA" id="ARBA00023015"/>
    </source>
</evidence>
<dbReference type="PROSITE" id="PS50931">
    <property type="entry name" value="HTH_LYSR"/>
    <property type="match status" value="1"/>
</dbReference>
<comment type="caution">
    <text evidence="6">The sequence shown here is derived from an EMBL/GenBank/DDBJ whole genome shotgun (WGS) entry which is preliminary data.</text>
</comment>
<dbReference type="Proteomes" id="UP000630923">
    <property type="component" value="Unassembled WGS sequence"/>
</dbReference>
<reference evidence="6" key="1">
    <citation type="journal article" date="2014" name="Int. J. Syst. Evol. Microbiol.">
        <title>Complete genome sequence of Corynebacterium casei LMG S-19264T (=DSM 44701T), isolated from a smear-ripened cheese.</title>
        <authorList>
            <consortium name="US DOE Joint Genome Institute (JGI-PGF)"/>
            <person name="Walter F."/>
            <person name="Albersmeier A."/>
            <person name="Kalinowski J."/>
            <person name="Ruckert C."/>
        </authorList>
    </citation>
    <scope>NUCLEOTIDE SEQUENCE</scope>
    <source>
        <strain evidence="6">KCTC 42590</strain>
    </source>
</reference>
<keyword evidence="2" id="KW-0805">Transcription regulation</keyword>
<evidence type="ECO:0000259" key="5">
    <source>
        <dbReference type="PROSITE" id="PS50931"/>
    </source>
</evidence>
<dbReference type="GO" id="GO:0043565">
    <property type="term" value="F:sequence-specific DNA binding"/>
    <property type="evidence" value="ECO:0007669"/>
    <property type="project" value="TreeGrafter"/>
</dbReference>
<reference evidence="6" key="2">
    <citation type="submission" date="2020-09" db="EMBL/GenBank/DDBJ databases">
        <authorList>
            <person name="Sun Q."/>
            <person name="Kim S."/>
        </authorList>
    </citation>
    <scope>NUCLEOTIDE SEQUENCE</scope>
    <source>
        <strain evidence="6">KCTC 42590</strain>
    </source>
</reference>
<keyword evidence="4" id="KW-0804">Transcription</keyword>
<dbReference type="PANTHER" id="PTHR30537">
    <property type="entry name" value="HTH-TYPE TRANSCRIPTIONAL REGULATOR"/>
    <property type="match status" value="1"/>
</dbReference>
<feature type="domain" description="HTH lysR-type" evidence="5">
    <location>
        <begin position="1"/>
        <end position="59"/>
    </location>
</feature>
<dbReference type="InterPro" id="IPR005119">
    <property type="entry name" value="LysR_subst-bd"/>
</dbReference>
<organism evidence="6 7">
    <name type="scientific">Kordiimonas sediminis</name>
    <dbReference type="NCBI Taxonomy" id="1735581"/>
    <lineage>
        <taxon>Bacteria</taxon>
        <taxon>Pseudomonadati</taxon>
        <taxon>Pseudomonadota</taxon>
        <taxon>Alphaproteobacteria</taxon>
        <taxon>Kordiimonadales</taxon>
        <taxon>Kordiimonadaceae</taxon>
        <taxon>Kordiimonas</taxon>
    </lineage>
</organism>
<sequence length="299" mass="33766">MYDWNDLRYFLELGRRGTLSLAGQRLGVEHTTVSRRIQALETALGVTLFKRRNRQFQLTEAGRKLMRHAEQMEYTSDALLDGLSRTSSGPSGKVRLATPEAFGSQFLSPRLSGFYQRYPDIELELVAETRHLSLSKREADAAISIAKPHNDRLDFEQIGTYSLRLYAAPSYLKNHAPILNLAGLNGHDFIWYIEDLLPVTELRSVGRLIEGQKISFHSTNVLAQAHAAESGVGIALLPCFVAERMKALTPVLKDEINVSLPLWLAIHKDLVDIPRFEKAYAFLHELVKNNQNVLNSNQR</sequence>
<dbReference type="InterPro" id="IPR000847">
    <property type="entry name" value="LysR_HTH_N"/>
</dbReference>
<evidence type="ECO:0000256" key="3">
    <source>
        <dbReference type="ARBA" id="ARBA00023125"/>
    </source>
</evidence>
<dbReference type="AlphaFoldDB" id="A0A919E706"/>
<keyword evidence="7" id="KW-1185">Reference proteome</keyword>
<dbReference type="SUPFAM" id="SSF46785">
    <property type="entry name" value="Winged helix' DNA-binding domain"/>
    <property type="match status" value="1"/>
</dbReference>
<evidence type="ECO:0000256" key="1">
    <source>
        <dbReference type="ARBA" id="ARBA00009437"/>
    </source>
</evidence>
<protein>
    <submittedName>
        <fullName evidence="6">LysR family transcriptional regulator</fullName>
    </submittedName>
</protein>
<dbReference type="Gene3D" id="1.10.10.10">
    <property type="entry name" value="Winged helix-like DNA-binding domain superfamily/Winged helix DNA-binding domain"/>
    <property type="match status" value="1"/>
</dbReference>
<keyword evidence="3" id="KW-0238">DNA-binding</keyword>
<dbReference type="EMBL" id="BNCI01000001">
    <property type="protein sequence ID" value="GHF18622.1"/>
    <property type="molecule type" value="Genomic_DNA"/>
</dbReference>
<name>A0A919E706_9PROT</name>
<dbReference type="GO" id="GO:0006351">
    <property type="term" value="P:DNA-templated transcription"/>
    <property type="evidence" value="ECO:0007669"/>
    <property type="project" value="TreeGrafter"/>
</dbReference>
<comment type="similarity">
    <text evidence="1">Belongs to the LysR transcriptional regulatory family.</text>
</comment>
<dbReference type="Pfam" id="PF00126">
    <property type="entry name" value="HTH_1"/>
    <property type="match status" value="1"/>
</dbReference>